<sequence length="295" mass="32474">MKNCTVSSILLLGLTILFGQCSSLNLNSVESFFLSKRLDGIKYQTEQKFSSLSKVENANRLVLIFPGAGGRDQFSDELEETLQTYLNEGKGSTMDLPFGLSFGSKANIESTKVTTIDWQEFRGSILSAAFDSEAVGEAVGGLIQDNYTRYSYIQLIGISVGAFAANACASLLCHKRSMDSLDKPYIRLTLLDPFTGRGVAGNGYGDKYFGTEVDYSEQYMNTDDPVPTTNEPLSNCATFDVTSAVERDSFVLPENETMHCWPLVYYARYAYKDNAGKILTHGENGCPERSDVVIL</sequence>
<comment type="caution">
    <text evidence="2">The sequence shown here is derived from an EMBL/GenBank/DDBJ whole genome shotgun (WGS) entry which is preliminary data.</text>
</comment>
<organism evidence="2 3">
    <name type="scientific">Chaetoceros tenuissimus</name>
    <dbReference type="NCBI Taxonomy" id="426638"/>
    <lineage>
        <taxon>Eukaryota</taxon>
        <taxon>Sar</taxon>
        <taxon>Stramenopiles</taxon>
        <taxon>Ochrophyta</taxon>
        <taxon>Bacillariophyta</taxon>
        <taxon>Coscinodiscophyceae</taxon>
        <taxon>Chaetocerotophycidae</taxon>
        <taxon>Chaetocerotales</taxon>
        <taxon>Chaetocerotaceae</taxon>
        <taxon>Chaetoceros</taxon>
    </lineage>
</organism>
<accession>A0AAD3H6J9</accession>
<keyword evidence="1" id="KW-0732">Signal</keyword>
<reference evidence="2 3" key="1">
    <citation type="journal article" date="2021" name="Sci. Rep.">
        <title>The genome of the diatom Chaetoceros tenuissimus carries an ancient integrated fragment of an extant virus.</title>
        <authorList>
            <person name="Hongo Y."/>
            <person name="Kimura K."/>
            <person name="Takaki Y."/>
            <person name="Yoshida Y."/>
            <person name="Baba S."/>
            <person name="Kobayashi G."/>
            <person name="Nagasaki K."/>
            <person name="Hano T."/>
            <person name="Tomaru Y."/>
        </authorList>
    </citation>
    <scope>NUCLEOTIDE SEQUENCE [LARGE SCALE GENOMIC DNA]</scope>
    <source>
        <strain evidence="2 3">NIES-3715</strain>
    </source>
</reference>
<protein>
    <submittedName>
        <fullName evidence="2">Uncharacterized protein</fullName>
    </submittedName>
</protein>
<proteinExistence type="predicted"/>
<dbReference type="Gene3D" id="3.40.50.1820">
    <property type="entry name" value="alpha/beta hydrolase"/>
    <property type="match status" value="1"/>
</dbReference>
<name>A0AAD3H6J9_9STRA</name>
<dbReference type="Proteomes" id="UP001054902">
    <property type="component" value="Unassembled WGS sequence"/>
</dbReference>
<keyword evidence="3" id="KW-1185">Reference proteome</keyword>
<feature type="chain" id="PRO_5042145431" evidence="1">
    <location>
        <begin position="24"/>
        <end position="295"/>
    </location>
</feature>
<evidence type="ECO:0000313" key="3">
    <source>
        <dbReference type="Proteomes" id="UP001054902"/>
    </source>
</evidence>
<gene>
    <name evidence="2" type="ORF">CTEN210_08756</name>
</gene>
<evidence type="ECO:0000256" key="1">
    <source>
        <dbReference type="SAM" id="SignalP"/>
    </source>
</evidence>
<evidence type="ECO:0000313" key="2">
    <source>
        <dbReference type="EMBL" id="GFH52280.1"/>
    </source>
</evidence>
<dbReference type="InterPro" id="IPR029058">
    <property type="entry name" value="AB_hydrolase_fold"/>
</dbReference>
<dbReference type="AlphaFoldDB" id="A0AAD3H6J9"/>
<dbReference type="EMBL" id="BLLK01000045">
    <property type="protein sequence ID" value="GFH52280.1"/>
    <property type="molecule type" value="Genomic_DNA"/>
</dbReference>
<feature type="signal peptide" evidence="1">
    <location>
        <begin position="1"/>
        <end position="23"/>
    </location>
</feature>